<feature type="domain" description="ABC transmembrane type-1" evidence="8">
    <location>
        <begin position="113"/>
        <end position="309"/>
    </location>
</feature>
<dbReference type="RefSeq" id="WP_103067604.1">
    <property type="nucleotide sequence ID" value="NZ_AZRL01000022.1"/>
</dbReference>
<evidence type="ECO:0000259" key="8">
    <source>
        <dbReference type="PROSITE" id="PS50928"/>
    </source>
</evidence>
<protein>
    <submittedName>
        <fullName evidence="9">ABC transporter permease</fullName>
    </submittedName>
</protein>
<keyword evidence="6 7" id="KW-0472">Membrane</keyword>
<keyword evidence="3" id="KW-1003">Cell membrane</keyword>
<evidence type="ECO:0000256" key="3">
    <source>
        <dbReference type="ARBA" id="ARBA00022475"/>
    </source>
</evidence>
<dbReference type="GO" id="GO:0005886">
    <property type="term" value="C:plasma membrane"/>
    <property type="evidence" value="ECO:0007669"/>
    <property type="project" value="UniProtKB-SubCell"/>
</dbReference>
<feature type="transmembrane region" description="Helical" evidence="7">
    <location>
        <begin position="189"/>
        <end position="208"/>
    </location>
</feature>
<evidence type="ECO:0000256" key="7">
    <source>
        <dbReference type="RuleBase" id="RU363032"/>
    </source>
</evidence>
<evidence type="ECO:0000313" key="9">
    <source>
        <dbReference type="EMBL" id="PNR94965.1"/>
    </source>
</evidence>
<feature type="transmembrane region" description="Helical" evidence="7">
    <location>
        <begin position="287"/>
        <end position="309"/>
    </location>
</feature>
<feature type="transmembrane region" description="Helical" evidence="7">
    <location>
        <begin position="229"/>
        <end position="251"/>
    </location>
</feature>
<comment type="subcellular location">
    <subcellularLocation>
        <location evidence="1 7">Cell membrane</location>
        <topology evidence="1 7">Multi-pass membrane protein</topology>
    </subcellularLocation>
</comment>
<evidence type="ECO:0000256" key="6">
    <source>
        <dbReference type="ARBA" id="ARBA00023136"/>
    </source>
</evidence>
<dbReference type="CDD" id="cd06261">
    <property type="entry name" value="TM_PBP2"/>
    <property type="match status" value="1"/>
</dbReference>
<evidence type="ECO:0000313" key="10">
    <source>
        <dbReference type="Proteomes" id="UP000236434"/>
    </source>
</evidence>
<evidence type="ECO:0000256" key="2">
    <source>
        <dbReference type="ARBA" id="ARBA00022448"/>
    </source>
</evidence>
<name>A0A2K1NWQ4_9BACT</name>
<keyword evidence="2 7" id="KW-0813">Transport</keyword>
<dbReference type="GO" id="GO:0055085">
    <property type="term" value="P:transmembrane transport"/>
    <property type="evidence" value="ECO:0007669"/>
    <property type="project" value="InterPro"/>
</dbReference>
<evidence type="ECO:0000256" key="4">
    <source>
        <dbReference type="ARBA" id="ARBA00022692"/>
    </source>
</evidence>
<dbReference type="InterPro" id="IPR035906">
    <property type="entry name" value="MetI-like_sf"/>
</dbReference>
<keyword evidence="5 7" id="KW-1133">Transmembrane helix</keyword>
<dbReference type="PROSITE" id="PS50928">
    <property type="entry name" value="ABC_TM1"/>
    <property type="match status" value="1"/>
</dbReference>
<feature type="transmembrane region" description="Helical" evidence="7">
    <location>
        <begin position="148"/>
        <end position="169"/>
    </location>
</feature>
<dbReference type="OrthoDB" id="9794684at2"/>
<gene>
    <name evidence="9" type="ORF">X929_08780</name>
</gene>
<evidence type="ECO:0000256" key="5">
    <source>
        <dbReference type="ARBA" id="ARBA00022989"/>
    </source>
</evidence>
<proteinExistence type="inferred from homology"/>
<dbReference type="InterPro" id="IPR000515">
    <property type="entry name" value="MetI-like"/>
</dbReference>
<accession>A0A2K1NWQ4</accession>
<reference evidence="9 10" key="1">
    <citation type="submission" date="2013-12" db="EMBL/GenBank/DDBJ databases">
        <title>Comparative genomics of Petrotoga isolates.</title>
        <authorList>
            <person name="Nesbo C.L."/>
            <person name="Charchuk R."/>
            <person name="Chow K."/>
        </authorList>
    </citation>
    <scope>NUCLEOTIDE SEQUENCE [LARGE SCALE GENOMIC DNA]</scope>
    <source>
        <strain evidence="9 10">DSM 13574</strain>
    </source>
</reference>
<comment type="caution">
    <text evidence="9">The sequence shown here is derived from an EMBL/GenBank/DDBJ whole genome shotgun (WGS) entry which is preliminary data.</text>
</comment>
<dbReference type="Gene3D" id="1.10.3720.10">
    <property type="entry name" value="MetI-like"/>
    <property type="match status" value="1"/>
</dbReference>
<comment type="similarity">
    <text evidence="7">Belongs to the binding-protein-dependent transport system permease family.</text>
</comment>
<dbReference type="SUPFAM" id="SSF161098">
    <property type="entry name" value="MetI-like"/>
    <property type="match status" value="2"/>
</dbReference>
<dbReference type="PANTHER" id="PTHR32243:SF18">
    <property type="entry name" value="INNER MEMBRANE ABC TRANSPORTER PERMEASE PROTEIN YCJP"/>
    <property type="match status" value="1"/>
</dbReference>
<dbReference type="InterPro" id="IPR050901">
    <property type="entry name" value="BP-dep_ABC_trans_perm"/>
</dbReference>
<keyword evidence="4 7" id="KW-0812">Transmembrane</keyword>
<organism evidence="9 10">
    <name type="scientific">Petrotoga olearia DSM 13574</name>
    <dbReference type="NCBI Taxonomy" id="1122955"/>
    <lineage>
        <taxon>Bacteria</taxon>
        <taxon>Thermotogati</taxon>
        <taxon>Thermotogota</taxon>
        <taxon>Thermotogae</taxon>
        <taxon>Petrotogales</taxon>
        <taxon>Petrotogaceae</taxon>
        <taxon>Petrotoga</taxon>
    </lineage>
</organism>
<dbReference type="PANTHER" id="PTHR32243">
    <property type="entry name" value="MALTOSE TRANSPORT SYSTEM PERMEASE-RELATED"/>
    <property type="match status" value="1"/>
</dbReference>
<evidence type="ECO:0000256" key="1">
    <source>
        <dbReference type="ARBA" id="ARBA00004651"/>
    </source>
</evidence>
<feature type="transmembrane region" description="Helical" evidence="7">
    <location>
        <begin position="112"/>
        <end position="136"/>
    </location>
</feature>
<dbReference type="AlphaFoldDB" id="A0A2K1NWQ4"/>
<sequence length="324" mass="36641">MVVRKRSFIKTFLFWFFIALVVIFVAYPFAYMVSVSFRYDSDAFDPGLIPENPTLSQYAQLLGLEESIRQQMSNEEEQLMGLLESLPEEQREQILQNILSQRRRESFPFLRWFGNSLLLAGLSALTSLIIGIFGAYSFSRVWYPGRTLVQRGVLLVYLVGGVILSVPLYDLFVRMGLTNSGGTSMFALYIIYVIQTLPVSMYMLGNYFRTIPESIEEAALIDGSTRIGTIMRIIIPLSMPAIITVFIYAFMIGWNEYLFASIFIRPYPGAYTLPVGLREIFFSEHAVWAKMMAASVLTAVPVIVLFMTVEKYLTAGLTAGGVKE</sequence>
<dbReference type="Pfam" id="PF00528">
    <property type="entry name" value="BPD_transp_1"/>
    <property type="match status" value="1"/>
</dbReference>
<dbReference type="EMBL" id="AZRL01000022">
    <property type="protein sequence ID" value="PNR94965.1"/>
    <property type="molecule type" value="Genomic_DNA"/>
</dbReference>
<dbReference type="Proteomes" id="UP000236434">
    <property type="component" value="Unassembled WGS sequence"/>
</dbReference>
<feature type="transmembrane region" description="Helical" evidence="7">
    <location>
        <begin position="12"/>
        <end position="33"/>
    </location>
</feature>